<feature type="region of interest" description="Disordered" evidence="5">
    <location>
        <begin position="225"/>
        <end position="291"/>
    </location>
</feature>
<evidence type="ECO:0000259" key="7">
    <source>
        <dbReference type="Pfam" id="PF01699"/>
    </source>
</evidence>
<comment type="caution">
    <text evidence="8">The sequence shown here is derived from an EMBL/GenBank/DDBJ whole genome shotgun (WGS) entry which is preliminary data.</text>
</comment>
<keyword evidence="2 6" id="KW-0812">Transmembrane</keyword>
<dbReference type="RefSeq" id="WP_344178100.1">
    <property type="nucleotide sequence ID" value="NZ_BAAANC010000002.1"/>
</dbReference>
<feature type="transmembrane region" description="Helical" evidence="6">
    <location>
        <begin position="369"/>
        <end position="392"/>
    </location>
</feature>
<dbReference type="EMBL" id="BAAANC010000002">
    <property type="protein sequence ID" value="GAA1541161.1"/>
    <property type="molecule type" value="Genomic_DNA"/>
</dbReference>
<feature type="domain" description="Sodium/calcium exchanger membrane region" evidence="7">
    <location>
        <begin position="34"/>
        <end position="188"/>
    </location>
</feature>
<dbReference type="PANTHER" id="PTHR37958:SF1">
    <property type="entry name" value="SODIUM-POTASSIUM_PROTON ANTIPORTER CHAA"/>
    <property type="match status" value="1"/>
</dbReference>
<feature type="transmembrane region" description="Helical" evidence="6">
    <location>
        <begin position="426"/>
        <end position="444"/>
    </location>
</feature>
<feature type="transmembrane region" description="Helical" evidence="6">
    <location>
        <begin position="329"/>
        <end position="348"/>
    </location>
</feature>
<evidence type="ECO:0000313" key="9">
    <source>
        <dbReference type="Proteomes" id="UP001500363"/>
    </source>
</evidence>
<keyword evidence="9" id="KW-1185">Reference proteome</keyword>
<feature type="compositionally biased region" description="Acidic residues" evidence="5">
    <location>
        <begin position="277"/>
        <end position="286"/>
    </location>
</feature>
<comment type="subcellular location">
    <subcellularLocation>
        <location evidence="1">Membrane</location>
        <topology evidence="1">Multi-pass membrane protein</topology>
    </subcellularLocation>
</comment>
<feature type="transmembrane region" description="Helical" evidence="6">
    <location>
        <begin position="167"/>
        <end position="186"/>
    </location>
</feature>
<sequence length="446" mass="45764">MTNSVVHGLPRWSLAVPPLALVVLVLSWGRDLGAVLLVLVCAGLGAAVIAAVHHAEVVAHKVGEPFGTLILALAVTVIEVALIVTLMASGGDKAASLARDTVFAAVMITCNGILGLSLVVGSLRHRTQQFRVHASGSALAVITALVTLSLVLPTFTTSTPGATFSGAQLAFAGVVSLVMYGVFVFVQTIRHRDYFLPVEHDAEAQADKALRTGVAARARDGEALSTDGLVRTGNSDRPDTELSTAGDASVAARDGQSEAAADPVTEVVDNANNERDERDEDDENGDAETHAAAPSGRVALLSLGMLFVCLVAVVGLAKTVSPKLEEAVASAGAPVAVVGVIIALLVLLPETVAAVRAALRNRLQTSLNLALGSALASIGLTIPAIALASIWLDGPLVLGLSGTEMVLFALTVVISQLTLATGRATLLQGATHLMVFSAFLFLAVSP</sequence>
<dbReference type="PANTHER" id="PTHR37958">
    <property type="entry name" value="SODIUM-POTASSIUM/PROTON ANTIPORTER CHAA"/>
    <property type="match status" value="1"/>
</dbReference>
<reference evidence="8 9" key="1">
    <citation type="journal article" date="2019" name="Int. J. Syst. Evol. Microbiol.">
        <title>The Global Catalogue of Microorganisms (GCM) 10K type strain sequencing project: providing services to taxonomists for standard genome sequencing and annotation.</title>
        <authorList>
            <consortium name="The Broad Institute Genomics Platform"/>
            <consortium name="The Broad Institute Genome Sequencing Center for Infectious Disease"/>
            <person name="Wu L."/>
            <person name="Ma J."/>
        </authorList>
    </citation>
    <scope>NUCLEOTIDE SEQUENCE [LARGE SCALE GENOMIC DNA]</scope>
    <source>
        <strain evidence="8 9">JCM 14303</strain>
    </source>
</reference>
<feature type="transmembrane region" description="Helical" evidence="6">
    <location>
        <begin position="398"/>
        <end position="419"/>
    </location>
</feature>
<feature type="transmembrane region" description="Helical" evidence="6">
    <location>
        <begin position="298"/>
        <end position="317"/>
    </location>
</feature>
<evidence type="ECO:0000313" key="8">
    <source>
        <dbReference type="EMBL" id="GAA1541161.1"/>
    </source>
</evidence>
<keyword evidence="4 6" id="KW-0472">Membrane</keyword>
<name>A0ABN2BJB9_9ACTN</name>
<feature type="transmembrane region" description="Helical" evidence="6">
    <location>
        <begin position="66"/>
        <end position="89"/>
    </location>
</feature>
<proteinExistence type="predicted"/>
<feature type="transmembrane region" description="Helical" evidence="6">
    <location>
        <begin position="101"/>
        <end position="120"/>
    </location>
</feature>
<evidence type="ECO:0000256" key="4">
    <source>
        <dbReference type="ARBA" id="ARBA00023136"/>
    </source>
</evidence>
<evidence type="ECO:0000256" key="2">
    <source>
        <dbReference type="ARBA" id="ARBA00022692"/>
    </source>
</evidence>
<dbReference type="Pfam" id="PF01699">
    <property type="entry name" value="Na_Ca_ex"/>
    <property type="match status" value="2"/>
</dbReference>
<accession>A0ABN2BJB9</accession>
<feature type="transmembrane region" description="Helical" evidence="6">
    <location>
        <begin position="132"/>
        <end position="155"/>
    </location>
</feature>
<evidence type="ECO:0000256" key="6">
    <source>
        <dbReference type="SAM" id="Phobius"/>
    </source>
</evidence>
<dbReference type="InterPro" id="IPR052946">
    <property type="entry name" value="Alkaline_pH_Ca-Antiporter"/>
</dbReference>
<feature type="transmembrane region" description="Helical" evidence="6">
    <location>
        <begin position="35"/>
        <end position="54"/>
    </location>
</feature>
<keyword evidence="3 6" id="KW-1133">Transmembrane helix</keyword>
<organism evidence="8 9">
    <name type="scientific">Kribbella lupini</name>
    <dbReference type="NCBI Taxonomy" id="291602"/>
    <lineage>
        <taxon>Bacteria</taxon>
        <taxon>Bacillati</taxon>
        <taxon>Actinomycetota</taxon>
        <taxon>Actinomycetes</taxon>
        <taxon>Propionibacteriales</taxon>
        <taxon>Kribbellaceae</taxon>
        <taxon>Kribbella</taxon>
    </lineage>
</organism>
<evidence type="ECO:0000256" key="5">
    <source>
        <dbReference type="SAM" id="MobiDB-lite"/>
    </source>
</evidence>
<feature type="domain" description="Sodium/calcium exchanger membrane region" evidence="7">
    <location>
        <begin position="302"/>
        <end position="443"/>
    </location>
</feature>
<evidence type="ECO:0000256" key="3">
    <source>
        <dbReference type="ARBA" id="ARBA00022989"/>
    </source>
</evidence>
<protein>
    <recommendedName>
        <fullName evidence="7">Sodium/calcium exchanger membrane region domain-containing protein</fullName>
    </recommendedName>
</protein>
<dbReference type="InterPro" id="IPR004837">
    <property type="entry name" value="NaCa_Exmemb"/>
</dbReference>
<dbReference type="Proteomes" id="UP001500363">
    <property type="component" value="Unassembled WGS sequence"/>
</dbReference>
<feature type="transmembrane region" description="Helical" evidence="6">
    <location>
        <begin position="12"/>
        <end position="29"/>
    </location>
</feature>
<gene>
    <name evidence="8" type="ORF">GCM10009741_50100</name>
</gene>
<evidence type="ECO:0000256" key="1">
    <source>
        <dbReference type="ARBA" id="ARBA00004141"/>
    </source>
</evidence>